<evidence type="ECO:0000256" key="3">
    <source>
        <dbReference type="ARBA" id="ARBA00022989"/>
    </source>
</evidence>
<dbReference type="KEGG" id="blq:L21SP5_03581"/>
<dbReference type="GO" id="GO:0065002">
    <property type="term" value="P:intracellular protein transmembrane transport"/>
    <property type="evidence" value="ECO:0007669"/>
    <property type="project" value="TreeGrafter"/>
</dbReference>
<comment type="similarity">
    <text evidence="5">Belongs to the TatC family.</text>
</comment>
<keyword evidence="3 5" id="KW-1133">Transmembrane helix</keyword>
<feature type="transmembrane region" description="Helical" evidence="5">
    <location>
        <begin position="23"/>
        <end position="45"/>
    </location>
</feature>
<proteinExistence type="inferred from homology"/>
<dbReference type="AlphaFoldDB" id="A0A0S2I4R1"/>
<dbReference type="Proteomes" id="UP000064893">
    <property type="component" value="Chromosome"/>
</dbReference>
<evidence type="ECO:0000256" key="4">
    <source>
        <dbReference type="ARBA" id="ARBA00023136"/>
    </source>
</evidence>
<dbReference type="NCBIfam" id="TIGR00945">
    <property type="entry name" value="tatC"/>
    <property type="match status" value="1"/>
</dbReference>
<dbReference type="HAMAP" id="MF_00902">
    <property type="entry name" value="TatC"/>
    <property type="match status" value="1"/>
</dbReference>
<keyword evidence="5" id="KW-0653">Protein transport</keyword>
<feature type="transmembrane region" description="Helical" evidence="5">
    <location>
        <begin position="223"/>
        <end position="241"/>
    </location>
</feature>
<comment type="subunit">
    <text evidence="5">Forms a complex with TatA.</text>
</comment>
<dbReference type="PANTHER" id="PTHR30371:SF0">
    <property type="entry name" value="SEC-INDEPENDENT PROTEIN TRANSLOCASE PROTEIN TATC, CHLOROPLASTIC-RELATED"/>
    <property type="match status" value="1"/>
</dbReference>
<gene>
    <name evidence="6" type="primary">tatC2</name>
    <name evidence="5" type="synonym">tatC</name>
    <name evidence="6" type="ORF">L21SP5_03581</name>
</gene>
<comment type="function">
    <text evidence="5">Part of the twin-arginine translocation (Tat) system that transports large folded proteins containing a characteristic twin-arginine motif in their signal peptide across membranes.</text>
</comment>
<dbReference type="Pfam" id="PF00902">
    <property type="entry name" value="TatC"/>
    <property type="match status" value="1"/>
</dbReference>
<evidence type="ECO:0000313" key="6">
    <source>
        <dbReference type="EMBL" id="ALO17189.1"/>
    </source>
</evidence>
<dbReference type="PATRIC" id="fig|1307839.3.peg.3837"/>
<dbReference type="InterPro" id="IPR002033">
    <property type="entry name" value="TatC"/>
</dbReference>
<evidence type="ECO:0000256" key="5">
    <source>
        <dbReference type="HAMAP-Rule" id="MF_00902"/>
    </source>
</evidence>
<protein>
    <recommendedName>
        <fullName evidence="5">Sec-independent protein translocase protein TatC</fullName>
    </recommendedName>
</protein>
<evidence type="ECO:0000256" key="1">
    <source>
        <dbReference type="ARBA" id="ARBA00004141"/>
    </source>
</evidence>
<keyword evidence="5" id="KW-1003">Cell membrane</keyword>
<reference evidence="6 7" key="1">
    <citation type="submission" date="2015-11" db="EMBL/GenBank/DDBJ databases">
        <title>Description and complete genome sequence of a novel strain predominating in hypersaline microbial mats and representing a new family of the Bacteriodetes phylum.</title>
        <authorList>
            <person name="Spring S."/>
            <person name="Bunk B."/>
            <person name="Sproer C."/>
            <person name="Klenk H.-P."/>
        </authorList>
    </citation>
    <scope>NUCLEOTIDE SEQUENCE [LARGE SCALE GENOMIC DNA]</scope>
    <source>
        <strain evidence="6 7">L21-Spi-D4</strain>
    </source>
</reference>
<dbReference type="RefSeq" id="WP_057954505.1">
    <property type="nucleotide sequence ID" value="NZ_CP013118.1"/>
</dbReference>
<dbReference type="GO" id="GO:0043953">
    <property type="term" value="P:protein transport by the Tat complex"/>
    <property type="evidence" value="ECO:0007669"/>
    <property type="project" value="UniProtKB-UniRule"/>
</dbReference>
<evidence type="ECO:0000313" key="7">
    <source>
        <dbReference type="Proteomes" id="UP000064893"/>
    </source>
</evidence>
<keyword evidence="5" id="KW-0813">Transport</keyword>
<accession>A0A0S2I4R1</accession>
<keyword evidence="7" id="KW-1185">Reference proteome</keyword>
<feature type="transmembrane region" description="Helical" evidence="5">
    <location>
        <begin position="189"/>
        <end position="211"/>
    </location>
</feature>
<dbReference type="STRING" id="1307839.L21SP5_03581"/>
<keyword evidence="4 5" id="KW-0472">Membrane</keyword>
<comment type="subcellular location">
    <subcellularLocation>
        <location evidence="5">Cell membrane</location>
        <topology evidence="5">Multi-pass membrane protein</topology>
    </subcellularLocation>
    <subcellularLocation>
        <location evidence="1">Membrane</location>
        <topology evidence="1">Multi-pass membrane protein</topology>
    </subcellularLocation>
</comment>
<dbReference type="OrthoDB" id="9777044at2"/>
<evidence type="ECO:0000256" key="2">
    <source>
        <dbReference type="ARBA" id="ARBA00022692"/>
    </source>
</evidence>
<keyword evidence="2 5" id="KW-0812">Transmembrane</keyword>
<dbReference type="GO" id="GO:0033281">
    <property type="term" value="C:TAT protein transport complex"/>
    <property type="evidence" value="ECO:0007669"/>
    <property type="project" value="UniProtKB-UniRule"/>
</dbReference>
<keyword evidence="5" id="KW-0811">Translocation</keyword>
<feature type="transmembrane region" description="Helical" evidence="5">
    <location>
        <begin position="101"/>
        <end position="118"/>
    </location>
</feature>
<organism evidence="6 7">
    <name type="scientific">Salinivirga cyanobacteriivorans</name>
    <dbReference type="NCBI Taxonomy" id="1307839"/>
    <lineage>
        <taxon>Bacteria</taxon>
        <taxon>Pseudomonadati</taxon>
        <taxon>Bacteroidota</taxon>
        <taxon>Bacteroidia</taxon>
        <taxon>Bacteroidales</taxon>
        <taxon>Salinivirgaceae</taxon>
        <taxon>Salinivirga</taxon>
    </lineage>
</organism>
<dbReference type="EMBL" id="CP013118">
    <property type="protein sequence ID" value="ALO17189.1"/>
    <property type="molecule type" value="Genomic_DNA"/>
</dbReference>
<sequence>MFGLFSRKQSSDEEMSFFEHLEILRFTLIRSIIAIMVFAVIAFLFKEFIFNTVILGPQKADFISNVLFCRLGNLIGSEAICINQTPVKIINIEIAGQFKSHLTISIIAGVVLAMPWILREIWSFVKPALKPGERSGYHFSLFMASMLFFIGVSFGYFLLSPITVDFLNSYELDTTIENQIRIGSYVRTISMLCLATGIAFEMPLVILFLTANRIVTSAFLRKYRKHVLIFFFVISAVITPPDVISQFLVAIPLFLLFELCIRIAKRMERRLVRQKEADI</sequence>
<dbReference type="PANTHER" id="PTHR30371">
    <property type="entry name" value="SEC-INDEPENDENT PROTEIN TRANSLOCASE PROTEIN TATC"/>
    <property type="match status" value="1"/>
</dbReference>
<name>A0A0S2I4R1_9BACT</name>
<comment type="caution">
    <text evidence="5">Lacks conserved residue(s) required for the propagation of feature annotation.</text>
</comment>
<dbReference type="PRINTS" id="PR01840">
    <property type="entry name" value="TATCFAMILY"/>
</dbReference>
<feature type="transmembrane region" description="Helical" evidence="5">
    <location>
        <begin position="139"/>
        <end position="159"/>
    </location>
</feature>
<dbReference type="GO" id="GO:0009977">
    <property type="term" value="F:proton motive force dependent protein transmembrane transporter activity"/>
    <property type="evidence" value="ECO:0007669"/>
    <property type="project" value="TreeGrafter"/>
</dbReference>